<dbReference type="PANTHER" id="PTHR42904:SF6">
    <property type="entry name" value="NAD-CAPPED RNA HYDROLASE NUDT12"/>
    <property type="match status" value="1"/>
</dbReference>
<keyword evidence="8" id="KW-0520">NAD</keyword>
<dbReference type="InterPro" id="IPR015376">
    <property type="entry name" value="Znr_NADH_PPase"/>
</dbReference>
<dbReference type="InterPro" id="IPR020476">
    <property type="entry name" value="Nudix_hydrolase"/>
</dbReference>
<evidence type="ECO:0000256" key="1">
    <source>
        <dbReference type="ARBA" id="ARBA00001946"/>
    </source>
</evidence>
<dbReference type="GO" id="GO:0019677">
    <property type="term" value="P:NAD+ catabolic process"/>
    <property type="evidence" value="ECO:0007669"/>
    <property type="project" value="TreeGrafter"/>
</dbReference>
<dbReference type="Pfam" id="PF09297">
    <property type="entry name" value="Zn_ribbon_NUD"/>
    <property type="match status" value="1"/>
</dbReference>
<evidence type="ECO:0000256" key="10">
    <source>
        <dbReference type="RuleBase" id="RU003476"/>
    </source>
</evidence>
<evidence type="ECO:0000256" key="7">
    <source>
        <dbReference type="ARBA" id="ARBA00022842"/>
    </source>
</evidence>
<dbReference type="AlphaFoldDB" id="A0AAJ1ID58"/>
<evidence type="ECO:0000313" key="13">
    <source>
        <dbReference type="Proteomes" id="UP001221217"/>
    </source>
</evidence>
<protein>
    <recommendedName>
        <fullName evidence="4">NAD(+) diphosphatase</fullName>
        <ecNumber evidence="4">3.6.1.22</ecNumber>
    </recommendedName>
</protein>
<dbReference type="PROSITE" id="PS00893">
    <property type="entry name" value="NUDIX_BOX"/>
    <property type="match status" value="1"/>
</dbReference>
<dbReference type="Gene3D" id="3.90.79.20">
    <property type="match status" value="1"/>
</dbReference>
<dbReference type="InterPro" id="IPR015797">
    <property type="entry name" value="NUDIX_hydrolase-like_dom_sf"/>
</dbReference>
<dbReference type="EMBL" id="JAQQAL010000008">
    <property type="protein sequence ID" value="MDC7225582.1"/>
    <property type="molecule type" value="Genomic_DNA"/>
</dbReference>
<comment type="catalytic activity">
    <reaction evidence="9">
        <text>a 5'-end NAD(+)-phospho-ribonucleoside in mRNA + H2O = a 5'-end phospho-adenosine-phospho-ribonucleoside in mRNA + beta-nicotinamide D-ribonucleotide + 2 H(+)</text>
        <dbReference type="Rhea" id="RHEA:60876"/>
        <dbReference type="Rhea" id="RHEA-COMP:15698"/>
        <dbReference type="Rhea" id="RHEA-COMP:15719"/>
        <dbReference type="ChEBI" id="CHEBI:14649"/>
        <dbReference type="ChEBI" id="CHEBI:15377"/>
        <dbReference type="ChEBI" id="CHEBI:15378"/>
        <dbReference type="ChEBI" id="CHEBI:144029"/>
        <dbReference type="ChEBI" id="CHEBI:144051"/>
    </reaction>
    <physiologicalReaction direction="left-to-right" evidence="9">
        <dbReference type="Rhea" id="RHEA:60877"/>
    </physiologicalReaction>
</comment>
<keyword evidence="5" id="KW-0479">Metal-binding</keyword>
<dbReference type="InterPro" id="IPR020084">
    <property type="entry name" value="NUDIX_hydrolase_CS"/>
</dbReference>
<dbReference type="Gene3D" id="3.90.79.10">
    <property type="entry name" value="Nucleoside Triphosphate Pyrophosphohydrolase"/>
    <property type="match status" value="1"/>
</dbReference>
<feature type="domain" description="Nudix hydrolase" evidence="11">
    <location>
        <begin position="155"/>
        <end position="278"/>
    </location>
</feature>
<dbReference type="PRINTS" id="PR00502">
    <property type="entry name" value="NUDIXFAMILY"/>
</dbReference>
<organism evidence="12 13">
    <name type="scientific">Candidatus Thalassospirochaeta sargassi</name>
    <dbReference type="NCBI Taxonomy" id="3119039"/>
    <lineage>
        <taxon>Bacteria</taxon>
        <taxon>Pseudomonadati</taxon>
        <taxon>Spirochaetota</taxon>
        <taxon>Spirochaetia</taxon>
        <taxon>Spirochaetales</taxon>
        <taxon>Spirochaetaceae</taxon>
        <taxon>Candidatus Thalassospirochaeta</taxon>
    </lineage>
</organism>
<dbReference type="Pfam" id="PF00293">
    <property type="entry name" value="NUDIX"/>
    <property type="match status" value="1"/>
</dbReference>
<evidence type="ECO:0000256" key="6">
    <source>
        <dbReference type="ARBA" id="ARBA00022801"/>
    </source>
</evidence>
<dbReference type="CDD" id="cd03429">
    <property type="entry name" value="NUDIX_NADH_pyrophosphatase_Nudt13"/>
    <property type="match status" value="1"/>
</dbReference>
<dbReference type="NCBIfam" id="NF001299">
    <property type="entry name" value="PRK00241.1"/>
    <property type="match status" value="1"/>
</dbReference>
<keyword evidence="7" id="KW-0460">Magnesium</keyword>
<evidence type="ECO:0000256" key="3">
    <source>
        <dbReference type="ARBA" id="ARBA00009595"/>
    </source>
</evidence>
<evidence type="ECO:0000256" key="8">
    <source>
        <dbReference type="ARBA" id="ARBA00023027"/>
    </source>
</evidence>
<comment type="caution">
    <text evidence="12">The sequence shown here is derived from an EMBL/GenBank/DDBJ whole genome shotgun (WGS) entry which is preliminary data.</text>
</comment>
<dbReference type="GO" id="GO:0046872">
    <property type="term" value="F:metal ion binding"/>
    <property type="evidence" value="ECO:0007669"/>
    <property type="project" value="UniProtKB-KW"/>
</dbReference>
<evidence type="ECO:0000256" key="5">
    <source>
        <dbReference type="ARBA" id="ARBA00022723"/>
    </source>
</evidence>
<evidence type="ECO:0000256" key="2">
    <source>
        <dbReference type="ARBA" id="ARBA00001947"/>
    </source>
</evidence>
<dbReference type="Proteomes" id="UP001221217">
    <property type="component" value="Unassembled WGS sequence"/>
</dbReference>
<dbReference type="EC" id="3.6.1.22" evidence="4"/>
<evidence type="ECO:0000256" key="9">
    <source>
        <dbReference type="ARBA" id="ARBA00023679"/>
    </source>
</evidence>
<sequence length="284" mass="32263">MIKFKPAYKSVRAQQPNDLTFIFAGADILVNEDRVPSVEDTVSLLTEAGLDPESDGMFFGSIEELNCYAYDLPETFVSEEWEISAGDSFGVNQFVLLRRWVGEFEKNINTAAGYASHLLHWHKHSRFCGRCGTENNWYEKERAKRCPSCGNMQYPKISPAIIIMIQKDNKILLGHNRRFPEGRYSLLAGFMEIGETIEETAVREVREEVGIEIGNLRYISSQSWPFPDSLMLGLRADYVSGEITPDGIEIVHADWYSPETFPSIPGHGTIARKIIDEYTKTYKS</sequence>
<dbReference type="GO" id="GO:0006742">
    <property type="term" value="P:NADP+ catabolic process"/>
    <property type="evidence" value="ECO:0007669"/>
    <property type="project" value="TreeGrafter"/>
</dbReference>
<dbReference type="SUPFAM" id="SSF55811">
    <property type="entry name" value="Nudix"/>
    <property type="match status" value="1"/>
</dbReference>
<comment type="cofactor">
    <cofactor evidence="1">
        <name>Mg(2+)</name>
        <dbReference type="ChEBI" id="CHEBI:18420"/>
    </cofactor>
</comment>
<evidence type="ECO:0000256" key="4">
    <source>
        <dbReference type="ARBA" id="ARBA00012381"/>
    </source>
</evidence>
<evidence type="ECO:0000313" key="12">
    <source>
        <dbReference type="EMBL" id="MDC7225582.1"/>
    </source>
</evidence>
<dbReference type="PANTHER" id="PTHR42904">
    <property type="entry name" value="NUDIX HYDROLASE, NUDC SUBFAMILY"/>
    <property type="match status" value="1"/>
</dbReference>
<keyword evidence="6 10" id="KW-0378">Hydrolase</keyword>
<name>A0AAJ1ID58_9SPIO</name>
<dbReference type="GO" id="GO:0035529">
    <property type="term" value="F:NADH pyrophosphatase activity"/>
    <property type="evidence" value="ECO:0007669"/>
    <property type="project" value="TreeGrafter"/>
</dbReference>
<proteinExistence type="inferred from homology"/>
<dbReference type="PROSITE" id="PS51462">
    <property type="entry name" value="NUDIX"/>
    <property type="match status" value="1"/>
</dbReference>
<dbReference type="GO" id="GO:0005829">
    <property type="term" value="C:cytosol"/>
    <property type="evidence" value="ECO:0007669"/>
    <property type="project" value="TreeGrafter"/>
</dbReference>
<reference evidence="12 13" key="1">
    <citation type="submission" date="2022-12" db="EMBL/GenBank/DDBJ databases">
        <title>Metagenome assembled genome from gulf of manar.</title>
        <authorList>
            <person name="Kohli P."/>
            <person name="Pk S."/>
            <person name="Venkata Ramana C."/>
            <person name="Sasikala C."/>
        </authorList>
    </citation>
    <scope>NUCLEOTIDE SEQUENCE [LARGE SCALE GENOMIC DNA]</scope>
    <source>
        <strain evidence="12">JB008</strain>
    </source>
</reference>
<dbReference type="InterPro" id="IPR049734">
    <property type="entry name" value="NudC-like_C"/>
</dbReference>
<dbReference type="InterPro" id="IPR050241">
    <property type="entry name" value="NAD-cap_RNA_hydrolase_NudC"/>
</dbReference>
<gene>
    <name evidence="12" type="primary">nudC</name>
    <name evidence="12" type="ORF">PQJ61_02330</name>
</gene>
<comment type="cofactor">
    <cofactor evidence="2">
        <name>Zn(2+)</name>
        <dbReference type="ChEBI" id="CHEBI:29105"/>
    </cofactor>
</comment>
<comment type="similarity">
    <text evidence="3">Belongs to the Nudix hydrolase family. NudC subfamily.</text>
</comment>
<evidence type="ECO:0000259" key="11">
    <source>
        <dbReference type="PROSITE" id="PS51462"/>
    </source>
</evidence>
<dbReference type="InterPro" id="IPR000086">
    <property type="entry name" value="NUDIX_hydrolase_dom"/>
</dbReference>
<accession>A0AAJ1ID58</accession>